<dbReference type="Pfam" id="PF07690">
    <property type="entry name" value="MFS_1"/>
    <property type="match status" value="1"/>
</dbReference>
<evidence type="ECO:0000256" key="5">
    <source>
        <dbReference type="ARBA" id="ARBA00022989"/>
    </source>
</evidence>
<keyword evidence="3" id="KW-1003">Cell membrane</keyword>
<keyword evidence="6 7" id="KW-0472">Membrane</keyword>
<dbReference type="PANTHER" id="PTHR23517">
    <property type="entry name" value="RESISTANCE PROTEIN MDTM, PUTATIVE-RELATED-RELATED"/>
    <property type="match status" value="1"/>
</dbReference>
<evidence type="ECO:0000256" key="3">
    <source>
        <dbReference type="ARBA" id="ARBA00022475"/>
    </source>
</evidence>
<evidence type="ECO:0000256" key="7">
    <source>
        <dbReference type="SAM" id="Phobius"/>
    </source>
</evidence>
<organism evidence="9 10">
    <name type="scientific">Microlunatus soli</name>
    <dbReference type="NCBI Taxonomy" id="630515"/>
    <lineage>
        <taxon>Bacteria</taxon>
        <taxon>Bacillati</taxon>
        <taxon>Actinomycetota</taxon>
        <taxon>Actinomycetes</taxon>
        <taxon>Propionibacteriales</taxon>
        <taxon>Propionibacteriaceae</taxon>
        <taxon>Microlunatus</taxon>
    </lineage>
</organism>
<keyword evidence="5 7" id="KW-1133">Transmembrane helix</keyword>
<keyword evidence="10" id="KW-1185">Reference proteome</keyword>
<feature type="transmembrane region" description="Helical" evidence="7">
    <location>
        <begin position="285"/>
        <end position="303"/>
    </location>
</feature>
<dbReference type="InterPro" id="IPR011701">
    <property type="entry name" value="MFS"/>
</dbReference>
<dbReference type="PANTHER" id="PTHR23517:SF13">
    <property type="entry name" value="MAJOR FACILITATOR SUPERFAMILY MFS_1"/>
    <property type="match status" value="1"/>
</dbReference>
<dbReference type="GO" id="GO:0022857">
    <property type="term" value="F:transmembrane transporter activity"/>
    <property type="evidence" value="ECO:0007669"/>
    <property type="project" value="InterPro"/>
</dbReference>
<dbReference type="PROSITE" id="PS50850">
    <property type="entry name" value="MFS"/>
    <property type="match status" value="1"/>
</dbReference>
<accession>A0A1H1W3K2</accession>
<dbReference type="InterPro" id="IPR036259">
    <property type="entry name" value="MFS_trans_sf"/>
</dbReference>
<dbReference type="RefSeq" id="WP_091526751.1">
    <property type="nucleotide sequence ID" value="NZ_LT629772.1"/>
</dbReference>
<feature type="transmembrane region" description="Helical" evidence="7">
    <location>
        <begin position="309"/>
        <end position="328"/>
    </location>
</feature>
<keyword evidence="2" id="KW-0813">Transport</keyword>
<feature type="transmembrane region" description="Helical" evidence="7">
    <location>
        <begin position="81"/>
        <end position="100"/>
    </location>
</feature>
<evidence type="ECO:0000259" key="8">
    <source>
        <dbReference type="PROSITE" id="PS50850"/>
    </source>
</evidence>
<dbReference type="GO" id="GO:0005886">
    <property type="term" value="C:plasma membrane"/>
    <property type="evidence" value="ECO:0007669"/>
    <property type="project" value="UniProtKB-SubCell"/>
</dbReference>
<name>A0A1H1W3K2_9ACTN</name>
<feature type="transmembrane region" description="Helical" evidence="7">
    <location>
        <begin position="349"/>
        <end position="369"/>
    </location>
</feature>
<feature type="transmembrane region" description="Helical" evidence="7">
    <location>
        <begin position="209"/>
        <end position="233"/>
    </location>
</feature>
<feature type="transmembrane region" description="Helical" evidence="7">
    <location>
        <begin position="169"/>
        <end position="188"/>
    </location>
</feature>
<dbReference type="STRING" id="630515.SAMN04489812_3463"/>
<gene>
    <name evidence="9" type="ORF">SAMN04489812_3463</name>
</gene>
<feature type="transmembrane region" description="Helical" evidence="7">
    <location>
        <begin position="140"/>
        <end position="163"/>
    </location>
</feature>
<comment type="subcellular location">
    <subcellularLocation>
        <location evidence="1">Cell membrane</location>
        <topology evidence="1">Multi-pass membrane protein</topology>
    </subcellularLocation>
</comment>
<feature type="domain" description="Major facilitator superfamily (MFS) profile" evidence="8">
    <location>
        <begin position="14"/>
        <end position="400"/>
    </location>
</feature>
<dbReference type="InterPro" id="IPR020846">
    <property type="entry name" value="MFS_dom"/>
</dbReference>
<evidence type="ECO:0000256" key="2">
    <source>
        <dbReference type="ARBA" id="ARBA00022448"/>
    </source>
</evidence>
<dbReference type="EMBL" id="LT629772">
    <property type="protein sequence ID" value="SDS91251.1"/>
    <property type="molecule type" value="Genomic_DNA"/>
</dbReference>
<dbReference type="InterPro" id="IPR050171">
    <property type="entry name" value="MFS_Transporters"/>
</dbReference>
<feature type="transmembrane region" description="Helical" evidence="7">
    <location>
        <begin position="375"/>
        <end position="395"/>
    </location>
</feature>
<feature type="transmembrane region" description="Helical" evidence="7">
    <location>
        <begin position="253"/>
        <end position="273"/>
    </location>
</feature>
<protein>
    <submittedName>
        <fullName evidence="9">Predicted arabinose efflux permease, MFS family</fullName>
    </submittedName>
</protein>
<dbReference type="Gene3D" id="1.20.1250.20">
    <property type="entry name" value="MFS general substrate transporter like domains"/>
    <property type="match status" value="1"/>
</dbReference>
<evidence type="ECO:0000256" key="1">
    <source>
        <dbReference type="ARBA" id="ARBA00004651"/>
    </source>
</evidence>
<evidence type="ECO:0000256" key="4">
    <source>
        <dbReference type="ARBA" id="ARBA00022692"/>
    </source>
</evidence>
<dbReference type="OrthoDB" id="3177957at2"/>
<reference evidence="9 10" key="1">
    <citation type="submission" date="2016-10" db="EMBL/GenBank/DDBJ databases">
        <authorList>
            <person name="de Groot N.N."/>
        </authorList>
    </citation>
    <scope>NUCLEOTIDE SEQUENCE [LARGE SCALE GENOMIC DNA]</scope>
    <source>
        <strain evidence="9 10">DSM 21800</strain>
    </source>
</reference>
<feature type="transmembrane region" description="Helical" evidence="7">
    <location>
        <begin position="47"/>
        <end position="69"/>
    </location>
</feature>
<keyword evidence="4 7" id="KW-0812">Transmembrane</keyword>
<evidence type="ECO:0000256" key="6">
    <source>
        <dbReference type="ARBA" id="ARBA00023136"/>
    </source>
</evidence>
<dbReference type="Proteomes" id="UP000199103">
    <property type="component" value="Chromosome I"/>
</dbReference>
<proteinExistence type="predicted"/>
<feature type="transmembrane region" description="Helical" evidence="7">
    <location>
        <begin position="106"/>
        <end position="128"/>
    </location>
</feature>
<dbReference type="AlphaFoldDB" id="A0A1H1W3K2"/>
<evidence type="ECO:0000313" key="10">
    <source>
        <dbReference type="Proteomes" id="UP000199103"/>
    </source>
</evidence>
<evidence type="ECO:0000313" key="9">
    <source>
        <dbReference type="EMBL" id="SDS91251.1"/>
    </source>
</evidence>
<dbReference type="SUPFAM" id="SSF103473">
    <property type="entry name" value="MFS general substrate transporter"/>
    <property type="match status" value="1"/>
</dbReference>
<sequence>MRSSQLVRQSSRTASFFLAGGSGAALLTASAAPSPLYPVYQRLWGFSALTLTVIFAVYVFALMASLITVGSISDRVGRRPLAIGAMVLLAISMLLFVFAGSVGGLLAARIVQGIAVGAATGAISAMIIDLQPHARAGSMVSSAAPAIGMAVGAMAAGVLVDYAPWPRYLVYWLLAGLYLVLAILLARLPQEQRRSADGRSVFRALRPSVGLPAEIRAGFLAVVPAMAATWALGGLYLSLGTSIVARVLGVHSHAVAGLVLGAFFGSGAIGGALSGRLPERLRERVGLTGLGIGVLITLIAALLPSTPLYVLGSVVAGAGFGATFRAVIAEVAALTPALQRGRVFATMYLLSYTAFSVPALVAGLLTGVVGLRDTTIGYVALDALLVAAAMIISLVRARRAMRLAATAPAAIPGLAPCGRTTS</sequence>